<evidence type="ECO:0000313" key="2">
    <source>
        <dbReference type="Proteomes" id="UP000467193"/>
    </source>
</evidence>
<organism evidence="1 2">
    <name type="scientific">Mycolicibacterium sediminis</name>
    <dbReference type="NCBI Taxonomy" id="1286180"/>
    <lineage>
        <taxon>Bacteria</taxon>
        <taxon>Bacillati</taxon>
        <taxon>Actinomycetota</taxon>
        <taxon>Actinomycetes</taxon>
        <taxon>Mycobacteriales</taxon>
        <taxon>Mycobacteriaceae</taxon>
        <taxon>Mycolicibacterium</taxon>
    </lineage>
</organism>
<protein>
    <recommendedName>
        <fullName evidence="3">DinB family protein</fullName>
    </recommendedName>
</protein>
<dbReference type="AlphaFoldDB" id="A0A7I7QLK2"/>
<dbReference type="Gene3D" id="1.20.120.450">
    <property type="entry name" value="dinb family like domain"/>
    <property type="match status" value="1"/>
</dbReference>
<keyword evidence="2" id="KW-1185">Reference proteome</keyword>
<dbReference type="InterPro" id="IPR034660">
    <property type="entry name" value="DinB/YfiT-like"/>
</dbReference>
<name>A0A7I7QLK2_9MYCO</name>
<sequence length="264" mass="29482">MIGNRGKYKPIVGLESAVDNDPQRNWCQGLIRRWSEAVSPGSSSDSSVTVAKYLSVMSSDYKAALHRYLADARQAMLWKLEGFSEYDIRRPLTPHGTNLLGLVKHLSGREIGYFGLVFDRPFADPPAWLTTTDSKPDPIRDMWATADESRSDIVVLYGRACQHSDHTIEALSLDDRGQIPAWPEHRRSVTLHDVLVHMLAETTRHAGHADILRELIDNTTGVTPGGLQPPDANDPDFWPRTYERIDSAAREAAAHASWSTPTTR</sequence>
<proteinExistence type="predicted"/>
<dbReference type="SUPFAM" id="SSF109854">
    <property type="entry name" value="DinB/YfiT-like putative metalloenzymes"/>
    <property type="match status" value="1"/>
</dbReference>
<evidence type="ECO:0000313" key="1">
    <source>
        <dbReference type="EMBL" id="BBY27228.1"/>
    </source>
</evidence>
<reference evidence="1 2" key="1">
    <citation type="journal article" date="2019" name="Emerg. Microbes Infect.">
        <title>Comprehensive subspecies identification of 175 nontuberculous mycobacteria species based on 7547 genomic profiles.</title>
        <authorList>
            <person name="Matsumoto Y."/>
            <person name="Kinjo T."/>
            <person name="Motooka D."/>
            <person name="Nabeya D."/>
            <person name="Jung N."/>
            <person name="Uechi K."/>
            <person name="Horii T."/>
            <person name="Iida T."/>
            <person name="Fujita J."/>
            <person name="Nakamura S."/>
        </authorList>
    </citation>
    <scope>NUCLEOTIDE SEQUENCE [LARGE SCALE GENOMIC DNA]</scope>
    <source>
        <strain evidence="1 2">JCM 17899</strain>
    </source>
</reference>
<dbReference type="KEGG" id="msei:MSEDJ_13240"/>
<dbReference type="InterPro" id="IPR007061">
    <property type="entry name" value="MST-like"/>
</dbReference>
<dbReference type="Pfam" id="PF04978">
    <property type="entry name" value="MST"/>
    <property type="match status" value="1"/>
</dbReference>
<gene>
    <name evidence="1" type="ORF">MSEDJ_13240</name>
</gene>
<dbReference type="EMBL" id="AP022588">
    <property type="protein sequence ID" value="BBY27228.1"/>
    <property type="molecule type" value="Genomic_DNA"/>
</dbReference>
<evidence type="ECO:0008006" key="3">
    <source>
        <dbReference type="Google" id="ProtNLM"/>
    </source>
</evidence>
<dbReference type="Proteomes" id="UP000467193">
    <property type="component" value="Chromosome"/>
</dbReference>
<accession>A0A7I7QLK2</accession>